<evidence type="ECO:0000256" key="12">
    <source>
        <dbReference type="SAM" id="Phobius"/>
    </source>
</evidence>
<comment type="catalytic activity">
    <reaction evidence="1">
        <text>ATP + protein L-histidine = ADP + protein N-phospho-L-histidine.</text>
        <dbReference type="EC" id="2.7.13.3"/>
    </reaction>
</comment>
<dbReference type="SMART" id="SM00387">
    <property type="entry name" value="HATPase_c"/>
    <property type="match status" value="1"/>
</dbReference>
<dbReference type="InterPro" id="IPR005467">
    <property type="entry name" value="His_kinase_dom"/>
</dbReference>
<comment type="caution">
    <text evidence="14">The sequence shown here is derived from an EMBL/GenBank/DDBJ whole genome shotgun (WGS) entry which is preliminary data.</text>
</comment>
<evidence type="ECO:0000256" key="6">
    <source>
        <dbReference type="ARBA" id="ARBA00022692"/>
    </source>
</evidence>
<sequence length="462" mass="52899">MMKNYSLKWRLVLSITCAFILVWAVAFAWLYFNLEKKMTETLDERLSASAHMVARLLSQIPAEQLAQSAKPMVSELSQQNLIACEVTYFGSDVIINHQVVARTKGAPDGLANRAEGFSTWIQNGTEWRSFVLKKDQLQVVAAEKIILRNSLLTEILQSILYPLILTLILCIILILWIVKAEFKPIEKVTQSLNIQQLNEAHGLEFLSNLKVENIPNEIQPFIENMIELVTRLKESLDNEKNFSAYAAHELRSPLTAIKTNVQLSKMIASQQQENGQNTEIIHILIDAEKSILRYQNLLEQLLILSQTEHQQSLSIEPTDLKILLHDVLTQLQPHYPEIYSQIDLDIDSLTVIDLSYTAMMIVLRNIIENSFKHSKNLNQQNPQKIKIFQQGQQLYIQDFGVGLNQQELALATKRFWRKDSLQQGYGLGLALSQILLEQQNFQLKFEQSQPQGLTVIINFQPH</sequence>
<dbReference type="Pfam" id="PF00512">
    <property type="entry name" value="HisKA"/>
    <property type="match status" value="1"/>
</dbReference>
<evidence type="ECO:0000256" key="9">
    <source>
        <dbReference type="ARBA" id="ARBA00022840"/>
    </source>
</evidence>
<dbReference type="GO" id="GO:0005524">
    <property type="term" value="F:ATP binding"/>
    <property type="evidence" value="ECO:0007669"/>
    <property type="project" value="UniProtKB-KW"/>
</dbReference>
<keyword evidence="5" id="KW-0808">Transferase</keyword>
<protein>
    <recommendedName>
        <fullName evidence="3">histidine kinase</fullName>
        <ecNumber evidence="3">2.7.13.3</ecNumber>
    </recommendedName>
</protein>
<dbReference type="GO" id="GO:0005886">
    <property type="term" value="C:plasma membrane"/>
    <property type="evidence" value="ECO:0007669"/>
    <property type="project" value="TreeGrafter"/>
</dbReference>
<dbReference type="OrthoDB" id="9809766at2"/>
<feature type="transmembrane region" description="Helical" evidence="12">
    <location>
        <begin position="12"/>
        <end position="32"/>
    </location>
</feature>
<keyword evidence="7" id="KW-0547">Nucleotide-binding</keyword>
<dbReference type="InterPro" id="IPR013727">
    <property type="entry name" value="2CSK_N"/>
</dbReference>
<keyword evidence="8 14" id="KW-0418">Kinase</keyword>
<dbReference type="InterPro" id="IPR003594">
    <property type="entry name" value="HATPase_dom"/>
</dbReference>
<proteinExistence type="predicted"/>
<comment type="subcellular location">
    <subcellularLocation>
        <location evidence="2">Membrane</location>
        <topology evidence="2">Multi-pass membrane protein</topology>
    </subcellularLocation>
</comment>
<keyword evidence="11" id="KW-0902">Two-component regulatory system</keyword>
<dbReference type="InterPro" id="IPR003661">
    <property type="entry name" value="HisK_dim/P_dom"/>
</dbReference>
<evidence type="ECO:0000313" key="14">
    <source>
        <dbReference type="EMBL" id="RKG40873.1"/>
    </source>
</evidence>
<dbReference type="InterPro" id="IPR036890">
    <property type="entry name" value="HATPase_C_sf"/>
</dbReference>
<keyword evidence="6 12" id="KW-0812">Transmembrane</keyword>
<evidence type="ECO:0000256" key="8">
    <source>
        <dbReference type="ARBA" id="ARBA00022777"/>
    </source>
</evidence>
<accession>A0A3A8FJM5</accession>
<gene>
    <name evidence="14" type="ORF">D7V20_00330</name>
</gene>
<dbReference type="SUPFAM" id="SSF47384">
    <property type="entry name" value="Homodimeric domain of signal transducing histidine kinase"/>
    <property type="match status" value="1"/>
</dbReference>
<evidence type="ECO:0000313" key="15">
    <source>
        <dbReference type="Proteomes" id="UP000280405"/>
    </source>
</evidence>
<evidence type="ECO:0000256" key="1">
    <source>
        <dbReference type="ARBA" id="ARBA00000085"/>
    </source>
</evidence>
<organism evidence="14 15">
    <name type="scientific">Acinetobacter rongchengensis</name>
    <dbReference type="NCBI Taxonomy" id="2419601"/>
    <lineage>
        <taxon>Bacteria</taxon>
        <taxon>Pseudomonadati</taxon>
        <taxon>Pseudomonadota</taxon>
        <taxon>Gammaproteobacteria</taxon>
        <taxon>Moraxellales</taxon>
        <taxon>Moraxellaceae</taxon>
        <taxon>Acinetobacter</taxon>
    </lineage>
</organism>
<evidence type="ECO:0000256" key="3">
    <source>
        <dbReference type="ARBA" id="ARBA00012438"/>
    </source>
</evidence>
<keyword evidence="9" id="KW-0067">ATP-binding</keyword>
<evidence type="ECO:0000256" key="10">
    <source>
        <dbReference type="ARBA" id="ARBA00022989"/>
    </source>
</evidence>
<reference evidence="14 15" key="1">
    <citation type="submission" date="2018-09" db="EMBL/GenBank/DDBJ databases">
        <title>The draft genome of Acinetobacter spp. strains.</title>
        <authorList>
            <person name="Qin J."/>
            <person name="Feng Y."/>
            <person name="Zong Z."/>
        </authorList>
    </citation>
    <scope>NUCLEOTIDE SEQUENCE [LARGE SCALE GENOMIC DNA]</scope>
    <source>
        <strain evidence="14 15">WCHAc060115</strain>
    </source>
</reference>
<evidence type="ECO:0000256" key="4">
    <source>
        <dbReference type="ARBA" id="ARBA00022553"/>
    </source>
</evidence>
<keyword evidence="10 12" id="KW-1133">Transmembrane helix</keyword>
<dbReference type="EMBL" id="RAXT01000001">
    <property type="protein sequence ID" value="RKG40873.1"/>
    <property type="molecule type" value="Genomic_DNA"/>
</dbReference>
<dbReference type="InterPro" id="IPR036097">
    <property type="entry name" value="HisK_dim/P_sf"/>
</dbReference>
<dbReference type="PANTHER" id="PTHR45436">
    <property type="entry name" value="SENSOR HISTIDINE KINASE YKOH"/>
    <property type="match status" value="1"/>
</dbReference>
<dbReference type="CDD" id="cd00082">
    <property type="entry name" value="HisKA"/>
    <property type="match status" value="1"/>
</dbReference>
<dbReference type="Pfam" id="PF02518">
    <property type="entry name" value="HATPase_c"/>
    <property type="match status" value="1"/>
</dbReference>
<evidence type="ECO:0000256" key="7">
    <source>
        <dbReference type="ARBA" id="ARBA00022741"/>
    </source>
</evidence>
<dbReference type="SMART" id="SM00388">
    <property type="entry name" value="HisKA"/>
    <property type="match status" value="1"/>
</dbReference>
<dbReference type="Pfam" id="PF08521">
    <property type="entry name" value="2CSK_N"/>
    <property type="match status" value="1"/>
</dbReference>
<dbReference type="GO" id="GO:0000155">
    <property type="term" value="F:phosphorelay sensor kinase activity"/>
    <property type="evidence" value="ECO:0007669"/>
    <property type="project" value="InterPro"/>
</dbReference>
<dbReference type="AlphaFoldDB" id="A0A3A8FJM5"/>
<evidence type="ECO:0000256" key="11">
    <source>
        <dbReference type="ARBA" id="ARBA00023012"/>
    </source>
</evidence>
<keyword evidence="12" id="KW-0472">Membrane</keyword>
<dbReference type="Gene3D" id="1.10.287.130">
    <property type="match status" value="1"/>
</dbReference>
<dbReference type="PROSITE" id="PS50109">
    <property type="entry name" value="HIS_KIN"/>
    <property type="match status" value="1"/>
</dbReference>
<dbReference type="Proteomes" id="UP000280405">
    <property type="component" value="Unassembled WGS sequence"/>
</dbReference>
<dbReference type="InterPro" id="IPR050428">
    <property type="entry name" value="TCS_sensor_his_kinase"/>
</dbReference>
<keyword evidence="15" id="KW-1185">Reference proteome</keyword>
<dbReference type="PANTHER" id="PTHR45436:SF14">
    <property type="entry name" value="SENSOR PROTEIN QSEC"/>
    <property type="match status" value="1"/>
</dbReference>
<feature type="domain" description="Histidine kinase" evidence="13">
    <location>
        <begin position="245"/>
        <end position="462"/>
    </location>
</feature>
<evidence type="ECO:0000259" key="13">
    <source>
        <dbReference type="PROSITE" id="PS50109"/>
    </source>
</evidence>
<keyword evidence="4" id="KW-0597">Phosphoprotein</keyword>
<feature type="transmembrane region" description="Helical" evidence="12">
    <location>
        <begin position="159"/>
        <end position="178"/>
    </location>
</feature>
<evidence type="ECO:0000256" key="5">
    <source>
        <dbReference type="ARBA" id="ARBA00022679"/>
    </source>
</evidence>
<dbReference type="SUPFAM" id="SSF55874">
    <property type="entry name" value="ATPase domain of HSP90 chaperone/DNA topoisomerase II/histidine kinase"/>
    <property type="match status" value="1"/>
</dbReference>
<name>A0A3A8FJM5_9GAMM</name>
<evidence type="ECO:0000256" key="2">
    <source>
        <dbReference type="ARBA" id="ARBA00004141"/>
    </source>
</evidence>
<dbReference type="EC" id="2.7.13.3" evidence="3"/>
<dbReference type="Gene3D" id="3.30.565.10">
    <property type="entry name" value="Histidine kinase-like ATPase, C-terminal domain"/>
    <property type="match status" value="1"/>
</dbReference>